<feature type="transmembrane region" description="Helical" evidence="9">
    <location>
        <begin position="154"/>
        <end position="172"/>
    </location>
</feature>
<feature type="domain" description="Amino acid transporter transmembrane" evidence="10">
    <location>
        <begin position="71"/>
        <end position="469"/>
    </location>
</feature>
<feature type="transmembrane region" description="Helical" evidence="9">
    <location>
        <begin position="1043"/>
        <end position="1063"/>
    </location>
</feature>
<dbReference type="PANTHER" id="PTHR22950:SF692">
    <property type="entry name" value="TRANSMEMBRANE AMINO ACID TRANSPORTER FAMILY PROTEIN"/>
    <property type="match status" value="1"/>
</dbReference>
<proteinExistence type="inferred from homology"/>
<keyword evidence="12" id="KW-1185">Reference proteome</keyword>
<feature type="transmembrane region" description="Helical" evidence="9">
    <location>
        <begin position="767"/>
        <end position="785"/>
    </location>
</feature>
<feature type="region of interest" description="Disordered" evidence="8">
    <location>
        <begin position="643"/>
        <end position="675"/>
    </location>
</feature>
<evidence type="ECO:0000256" key="7">
    <source>
        <dbReference type="ARBA" id="ARBA00023136"/>
    </source>
</evidence>
<feature type="transmembrane region" description="Helical" evidence="9">
    <location>
        <begin position="102"/>
        <end position="120"/>
    </location>
</feature>
<dbReference type="Proteomes" id="UP000268093">
    <property type="component" value="Unassembled WGS sequence"/>
</dbReference>
<evidence type="ECO:0000313" key="11">
    <source>
        <dbReference type="EMBL" id="RUP45349.1"/>
    </source>
</evidence>
<feature type="transmembrane region" description="Helical" evidence="9">
    <location>
        <begin position="1069"/>
        <end position="1092"/>
    </location>
</feature>
<comment type="caution">
    <text evidence="11">The sequence shown here is derived from an EMBL/GenBank/DDBJ whole genome shotgun (WGS) entry which is preliminary data.</text>
</comment>
<dbReference type="AlphaFoldDB" id="A0A433D3E0"/>
<evidence type="ECO:0000256" key="3">
    <source>
        <dbReference type="ARBA" id="ARBA00022448"/>
    </source>
</evidence>
<keyword evidence="6 9" id="KW-1133">Transmembrane helix</keyword>
<feature type="transmembrane region" description="Helical" evidence="9">
    <location>
        <begin position="184"/>
        <end position="201"/>
    </location>
</feature>
<evidence type="ECO:0000259" key="10">
    <source>
        <dbReference type="Pfam" id="PF01490"/>
    </source>
</evidence>
<feature type="transmembrane region" description="Helical" evidence="9">
    <location>
        <begin position="863"/>
        <end position="884"/>
    </location>
</feature>
<feature type="transmembrane region" description="Helical" evidence="9">
    <location>
        <begin position="822"/>
        <end position="842"/>
    </location>
</feature>
<evidence type="ECO:0000256" key="9">
    <source>
        <dbReference type="SAM" id="Phobius"/>
    </source>
</evidence>
<keyword evidence="5" id="KW-0029">Amino-acid transport</keyword>
<comment type="subcellular location">
    <subcellularLocation>
        <location evidence="1">Membrane</location>
        <topology evidence="1">Multi-pass membrane protein</topology>
    </subcellularLocation>
</comment>
<gene>
    <name evidence="11" type="ORF">BC936DRAFT_148283</name>
</gene>
<evidence type="ECO:0000256" key="4">
    <source>
        <dbReference type="ARBA" id="ARBA00022692"/>
    </source>
</evidence>
<dbReference type="PANTHER" id="PTHR22950">
    <property type="entry name" value="AMINO ACID TRANSPORTER"/>
    <property type="match status" value="1"/>
</dbReference>
<feature type="domain" description="Amino acid transporter transmembrane" evidence="10">
    <location>
        <begin position="684"/>
        <end position="918"/>
    </location>
</feature>
<feature type="transmembrane region" description="Helical" evidence="9">
    <location>
        <begin position="256"/>
        <end position="275"/>
    </location>
</feature>
<reference evidence="11 12" key="1">
    <citation type="journal article" date="2018" name="New Phytol.">
        <title>Phylogenomics of Endogonaceae and evolution of mycorrhizas within Mucoromycota.</title>
        <authorList>
            <person name="Chang Y."/>
            <person name="Desiro A."/>
            <person name="Na H."/>
            <person name="Sandor L."/>
            <person name="Lipzen A."/>
            <person name="Clum A."/>
            <person name="Barry K."/>
            <person name="Grigoriev I.V."/>
            <person name="Martin F.M."/>
            <person name="Stajich J.E."/>
            <person name="Smith M.E."/>
            <person name="Bonito G."/>
            <person name="Spatafora J.W."/>
        </authorList>
    </citation>
    <scope>NUCLEOTIDE SEQUENCE [LARGE SCALE GENOMIC DNA]</scope>
    <source>
        <strain evidence="11 12">GMNB39</strain>
    </source>
</reference>
<comment type="similarity">
    <text evidence="2">Belongs to the amino acid/polyamine transporter 2 family.</text>
</comment>
<dbReference type="Pfam" id="PF01490">
    <property type="entry name" value="Aa_trans"/>
    <property type="match status" value="3"/>
</dbReference>
<organism evidence="11 12">
    <name type="scientific">Jimgerdemannia flammicorona</name>
    <dbReference type="NCBI Taxonomy" id="994334"/>
    <lineage>
        <taxon>Eukaryota</taxon>
        <taxon>Fungi</taxon>
        <taxon>Fungi incertae sedis</taxon>
        <taxon>Mucoromycota</taxon>
        <taxon>Mucoromycotina</taxon>
        <taxon>Endogonomycetes</taxon>
        <taxon>Endogonales</taxon>
        <taxon>Endogonaceae</taxon>
        <taxon>Jimgerdemannia</taxon>
    </lineage>
</organism>
<dbReference type="InterPro" id="IPR013057">
    <property type="entry name" value="AA_transpt_TM"/>
</dbReference>
<evidence type="ECO:0000256" key="6">
    <source>
        <dbReference type="ARBA" id="ARBA00022989"/>
    </source>
</evidence>
<feature type="transmembrane region" description="Helical" evidence="9">
    <location>
        <begin position="446"/>
        <end position="473"/>
    </location>
</feature>
<feature type="transmembrane region" description="Helical" evidence="9">
    <location>
        <begin position="1104"/>
        <end position="1123"/>
    </location>
</feature>
<evidence type="ECO:0000313" key="12">
    <source>
        <dbReference type="Proteomes" id="UP000268093"/>
    </source>
</evidence>
<dbReference type="OrthoDB" id="655540at2759"/>
<evidence type="ECO:0000256" key="2">
    <source>
        <dbReference type="ARBA" id="ARBA00008066"/>
    </source>
</evidence>
<evidence type="ECO:0000256" key="8">
    <source>
        <dbReference type="SAM" id="MobiDB-lite"/>
    </source>
</evidence>
<evidence type="ECO:0000256" key="1">
    <source>
        <dbReference type="ARBA" id="ARBA00004141"/>
    </source>
</evidence>
<feature type="transmembrane region" description="Helical" evidence="9">
    <location>
        <begin position="797"/>
        <end position="816"/>
    </location>
</feature>
<dbReference type="EMBL" id="RBNI01007423">
    <property type="protein sequence ID" value="RUP45349.1"/>
    <property type="molecule type" value="Genomic_DNA"/>
</dbReference>
<evidence type="ECO:0000256" key="5">
    <source>
        <dbReference type="ARBA" id="ARBA00022970"/>
    </source>
</evidence>
<sequence length="1130" mass="123616">MRKKHAPFTNLTCQIPPSTAKYDDDDDDDDLGSPTFPRSPLLKPLVPALSIAEAAEDDKNDRHSIKSSHVKSTFMQSIFNSVNILIGIGIVALPYGFRCAGWVVALSVFVFCCGLTNYTAKLLAKCMDADPSAQTYGDIGAAAFGNQARVAVRILFLTDLLTASVALVILFSDTVKSLFPDLDMVTIHLGAFLILTPMVFLPIRNLSYASLISIISAASLVVVIIYDGLSKSEKPGSLRDPMDTDIFPSDWKTVPLSFGLIMSSFAGHAVFPTVYKDMADPKQFNSVVNYTYAITFVVYLLMSASGYTMFGITTMQEITQNLVNVPGFDPFLNKLAVWLIAVNPIAKYALTLNPINLTWEIGLLSWDSLEDWCNCGRGRRTAVRVLGRCAISAFIIIIATIFPGFDRVMSLLGAFYSFLISAIFPLACHLRLFGHSIPATQRLFEWTLIIVSCLTALVVGWVLDVCGLIQIVVESEAKRNCNVSSAALQLLQFKGGGTYPTPPPHPKNHPPEQIITPIVRRSDDSVGDANSHSSVTDLLESFVGSYSRTSMNFMADNISLPSSSYSKRSDLPEIHGSSYRTVNADLEADKISTYSSFSEGHVASGKEEEAENGSISSYVRTKHAPFTTNLTCQIPLALPNTTTATTTSVPQRLPPQAASPSTMHGNAAEDDKNDRHSIKSSHAKSTFMQSIFNSVNILIGIGILALPYGLRCAGWVVALSVFVFCCGLTNYSAKLFAKCMDADPSAQTYGDIGAAAFGNQAKVVVKILFLTDLLTASVALVILFSDTVKSLFPDLDMVIIHFGAFLILTPTVFLPIRNLSYASLIGIISAASLVIVIMYDGLSKNERPGSLRDPMDTDIFPSDWMTVPLSLGMIMSSFAGHAVFPTVYKDMADPKQFNSVVNYTYAITSVVYLLMSVCVISCSGFFFLVVEILRGDLLVMRCVWHLASSKKQYTPKSQFSYLFPSDYRTSASLYQITQNLANTPGFDPLLNKLVVWLIAVNPIAKYALTLNPINLTWEIDLLSWDNLEDWCNCGRGRRTAVRVLGRCAISALVVTIATIFPGFDRVMSLLGAFYSFLFSAIFPLACHLRLFGHSIPATQRLFEWTLIIVSCIMALGGTVWSFLPHSIVTN</sequence>
<protein>
    <submittedName>
        <fullName evidence="11">Transmembrane amino acid transporter protein-domain-containing protein</fullName>
    </submittedName>
</protein>
<feature type="transmembrane region" description="Helical" evidence="9">
    <location>
        <begin position="330"/>
        <end position="350"/>
    </location>
</feature>
<feature type="transmembrane region" description="Helical" evidence="9">
    <location>
        <begin position="904"/>
        <end position="930"/>
    </location>
</feature>
<accession>A0A433D3E0</accession>
<feature type="transmembrane region" description="Helical" evidence="9">
    <location>
        <begin position="411"/>
        <end position="434"/>
    </location>
</feature>
<feature type="transmembrane region" description="Helical" evidence="9">
    <location>
        <begin position="208"/>
        <end position="226"/>
    </location>
</feature>
<feature type="transmembrane region" description="Helical" evidence="9">
    <location>
        <begin position="287"/>
        <end position="310"/>
    </location>
</feature>
<feature type="transmembrane region" description="Helical" evidence="9">
    <location>
        <begin position="713"/>
        <end position="733"/>
    </location>
</feature>
<feature type="domain" description="Amino acid transporter transmembrane" evidence="10">
    <location>
        <begin position="977"/>
        <end position="1119"/>
    </location>
</feature>
<feature type="region of interest" description="Disordered" evidence="8">
    <location>
        <begin position="1"/>
        <end position="41"/>
    </location>
</feature>
<keyword evidence="3" id="KW-0813">Transport</keyword>
<dbReference type="GO" id="GO:0015179">
    <property type="term" value="F:L-amino acid transmembrane transporter activity"/>
    <property type="evidence" value="ECO:0007669"/>
    <property type="project" value="TreeGrafter"/>
</dbReference>
<keyword evidence="4 9" id="KW-0812">Transmembrane</keyword>
<keyword evidence="7 9" id="KW-0472">Membrane</keyword>
<feature type="transmembrane region" description="Helical" evidence="9">
    <location>
        <begin position="385"/>
        <end position="405"/>
    </location>
</feature>
<feature type="transmembrane region" description="Helical" evidence="9">
    <location>
        <begin position="78"/>
        <end position="96"/>
    </location>
</feature>
<name>A0A433D3E0_9FUNG</name>
<dbReference type="GO" id="GO:0005774">
    <property type="term" value="C:vacuolar membrane"/>
    <property type="evidence" value="ECO:0007669"/>
    <property type="project" value="TreeGrafter"/>
</dbReference>